<keyword evidence="3" id="KW-1185">Reference proteome</keyword>
<dbReference type="Pfam" id="PF01370">
    <property type="entry name" value="Epimerase"/>
    <property type="match status" value="1"/>
</dbReference>
<organism evidence="2 3">
    <name type="scientific">Acaryochloris thomasi RCC1774</name>
    <dbReference type="NCBI Taxonomy" id="1764569"/>
    <lineage>
        <taxon>Bacteria</taxon>
        <taxon>Bacillati</taxon>
        <taxon>Cyanobacteriota</taxon>
        <taxon>Cyanophyceae</taxon>
        <taxon>Acaryochloridales</taxon>
        <taxon>Acaryochloridaceae</taxon>
        <taxon>Acaryochloris</taxon>
        <taxon>Acaryochloris thomasi</taxon>
    </lineage>
</organism>
<dbReference type="EMBL" id="PQWO01000042">
    <property type="protein sequence ID" value="PZD70339.1"/>
    <property type="molecule type" value="Genomic_DNA"/>
</dbReference>
<dbReference type="InterPro" id="IPR036291">
    <property type="entry name" value="NAD(P)-bd_dom_sf"/>
</dbReference>
<evidence type="ECO:0000259" key="1">
    <source>
        <dbReference type="Pfam" id="PF01370"/>
    </source>
</evidence>
<name>A0A2W1J731_9CYAN</name>
<proteinExistence type="predicted"/>
<dbReference type="PANTHER" id="PTHR48079">
    <property type="entry name" value="PROTEIN YEEZ"/>
    <property type="match status" value="1"/>
</dbReference>
<dbReference type="InterPro" id="IPR001509">
    <property type="entry name" value="Epimerase_deHydtase"/>
</dbReference>
<gene>
    <name evidence="2" type="ORF">C1752_13972</name>
</gene>
<dbReference type="SUPFAM" id="SSF51735">
    <property type="entry name" value="NAD(P)-binding Rossmann-fold domains"/>
    <property type="match status" value="1"/>
</dbReference>
<dbReference type="GO" id="GO:0005737">
    <property type="term" value="C:cytoplasm"/>
    <property type="evidence" value="ECO:0007669"/>
    <property type="project" value="TreeGrafter"/>
</dbReference>
<evidence type="ECO:0000313" key="3">
    <source>
        <dbReference type="Proteomes" id="UP000248857"/>
    </source>
</evidence>
<dbReference type="GO" id="GO:0016853">
    <property type="term" value="F:isomerase activity"/>
    <property type="evidence" value="ECO:0007669"/>
    <property type="project" value="UniProtKB-KW"/>
</dbReference>
<dbReference type="Gene3D" id="3.40.50.720">
    <property type="entry name" value="NAD(P)-binding Rossmann-like Domain"/>
    <property type="match status" value="1"/>
</dbReference>
<dbReference type="RefSeq" id="WP_233501904.1">
    <property type="nucleotide sequence ID" value="NZ_CAWNWM010000042.1"/>
</dbReference>
<comment type="caution">
    <text evidence="2">The sequence shown here is derived from an EMBL/GenBank/DDBJ whole genome shotgun (WGS) entry which is preliminary data.</text>
</comment>
<dbReference type="PANTHER" id="PTHR48079:SF6">
    <property type="entry name" value="NAD(P)-BINDING DOMAIN-CONTAINING PROTEIN-RELATED"/>
    <property type="match status" value="1"/>
</dbReference>
<dbReference type="AlphaFoldDB" id="A0A2W1J731"/>
<evidence type="ECO:0000313" key="2">
    <source>
        <dbReference type="EMBL" id="PZD70339.1"/>
    </source>
</evidence>
<dbReference type="GO" id="GO:0004029">
    <property type="term" value="F:aldehyde dehydrogenase (NAD+) activity"/>
    <property type="evidence" value="ECO:0007669"/>
    <property type="project" value="TreeGrafter"/>
</dbReference>
<protein>
    <submittedName>
        <fullName evidence="2">3 beta-hydroxysteroid dehydrogenase/Delta 5--&gt;4-isomerase</fullName>
    </submittedName>
</protein>
<accession>A0A2W1J731</accession>
<dbReference type="InterPro" id="IPR051783">
    <property type="entry name" value="NAD(P)-dependent_oxidoreduct"/>
</dbReference>
<feature type="domain" description="NAD-dependent epimerase/dehydratase" evidence="1">
    <location>
        <begin position="4"/>
        <end position="116"/>
    </location>
</feature>
<dbReference type="Proteomes" id="UP000248857">
    <property type="component" value="Unassembled WGS sequence"/>
</dbReference>
<keyword evidence="2" id="KW-0413">Isomerase</keyword>
<reference evidence="2 3" key="1">
    <citation type="journal article" date="2018" name="Sci. Rep.">
        <title>A novel species of the marine cyanobacterium Acaryochloris with a unique pigment content and lifestyle.</title>
        <authorList>
            <person name="Partensky F."/>
            <person name="Six C."/>
            <person name="Ratin M."/>
            <person name="Garczarek L."/>
            <person name="Vaulot D."/>
            <person name="Probert I."/>
            <person name="Calteau A."/>
            <person name="Gourvil P."/>
            <person name="Marie D."/>
            <person name="Grebert T."/>
            <person name="Bouchier C."/>
            <person name="Le Panse S."/>
            <person name="Gachenot M."/>
            <person name="Rodriguez F."/>
            <person name="Garrido J.L."/>
        </authorList>
    </citation>
    <scope>NUCLEOTIDE SEQUENCE [LARGE SCALE GENOMIC DNA]</scope>
    <source>
        <strain evidence="2 3">RCC1774</strain>
    </source>
</reference>
<sequence length="158" mass="17920">MKAFVTGSTGLLGSNLVACLLRQGYEVQALVRSIEKGQRVLGNHSYLQFVQGDMRAVANFASHLQDCDILFHAAAYFREYYGLGDHWPQLEQINIQGTLSLLEAADQAGIQKVIYLCQYIGLSRSDGRWKPQRRVFSPRRTQYRQSVLQKQSHGRGRC</sequence>